<dbReference type="RefSeq" id="WP_011254390.1">
    <property type="nucleotide sequence ID" value="NC_006814.3"/>
</dbReference>
<dbReference type="EMBL" id="CP000033">
    <property type="protein sequence ID" value="AAV43065.1"/>
    <property type="molecule type" value="Genomic_DNA"/>
</dbReference>
<dbReference type="eggNOG" id="COG3697">
    <property type="taxonomic scope" value="Bacteria"/>
</dbReference>
<keyword evidence="3 5" id="KW-0548">Nucleotidyltransferase</keyword>
<keyword evidence="5" id="KW-0456">Lyase</keyword>
<keyword evidence="2 5" id="KW-0808">Transferase</keyword>
<dbReference type="Pfam" id="PF03802">
    <property type="entry name" value="CitX"/>
    <property type="match status" value="1"/>
</dbReference>
<dbReference type="GeneID" id="93289677"/>
<dbReference type="STRING" id="272621.LBA1232"/>
<evidence type="ECO:0000256" key="1">
    <source>
        <dbReference type="ARBA" id="ARBA00012524"/>
    </source>
</evidence>
<dbReference type="NCBIfam" id="NF002383">
    <property type="entry name" value="PRK01392.1"/>
    <property type="match status" value="1"/>
</dbReference>
<name>Q5FJQ9_LACAC</name>
<protein>
    <recommendedName>
        <fullName evidence="1">citrate lyase holo-[acyl-carrier protein] synthase</fullName>
        <ecNumber evidence="1">2.7.7.61</ecNumber>
    </recommendedName>
</protein>
<dbReference type="Proteomes" id="UP000006381">
    <property type="component" value="Chromosome"/>
</dbReference>
<sequence length="180" mass="20848">MNIFNKGNKQDIAQVLNAKDYRVALQKAIFNKYPDQTLVDINLNIPGPIKNNQYLKNIFDKGISELENSWQKSGYKYKLVKALNEDSGCEKFYVLSLPAIQVKRSTIDFEDYTPLGRLFDADVLVKDHNTAISRKDLGQNVRKCFLCSRRAKECARSRRHSVKEMQDFISNLYIKYIENA</sequence>
<reference evidence="5 6" key="1">
    <citation type="journal article" date="2005" name="Proc. Natl. Acad. Sci. U.S.A.">
        <title>Complete genome sequence of the probiotic lactic acid bacterium Lactobacillus acidophilus NCFM.</title>
        <authorList>
            <person name="Altermann E."/>
            <person name="Russell W.M."/>
            <person name="Azcarate-Peril M.A."/>
            <person name="Barrangou R."/>
            <person name="Buck B.L."/>
            <person name="McAuliffe O."/>
            <person name="Souther N."/>
            <person name="Dobson A."/>
            <person name="Duong T."/>
            <person name="Callanan M."/>
            <person name="Lick S."/>
            <person name="Hamrick A."/>
            <person name="Cano R."/>
            <person name="Klaenhammer T.R."/>
        </authorList>
    </citation>
    <scope>NUCLEOTIDE SEQUENCE [LARGE SCALE GENOMIC DNA]</scope>
    <source>
        <strain evidence="6">ATCC 700396 / NCK56 / N2 / NCFM</strain>
    </source>
</reference>
<dbReference type="OrthoDB" id="3196716at2"/>
<evidence type="ECO:0000256" key="3">
    <source>
        <dbReference type="ARBA" id="ARBA00022695"/>
    </source>
</evidence>
<proteinExistence type="predicted"/>
<comment type="catalytic activity">
    <reaction evidence="4">
        <text>apo-[citrate lyase ACP] + 2'-(5''-triphospho-alpha-D-ribosyl)-3'-dephospho-CoA = holo-[citrate lyase ACP] + diphosphate</text>
        <dbReference type="Rhea" id="RHEA:16333"/>
        <dbReference type="Rhea" id="RHEA-COMP:10157"/>
        <dbReference type="Rhea" id="RHEA-COMP:10158"/>
        <dbReference type="ChEBI" id="CHEBI:29999"/>
        <dbReference type="ChEBI" id="CHEBI:33019"/>
        <dbReference type="ChEBI" id="CHEBI:61378"/>
        <dbReference type="ChEBI" id="CHEBI:82683"/>
        <dbReference type="EC" id="2.7.7.61"/>
    </reaction>
</comment>
<dbReference type="BioCyc" id="LACI272621:G1G49-1215-MONOMER"/>
<dbReference type="InterPro" id="IPR005551">
    <property type="entry name" value="CitX"/>
</dbReference>
<dbReference type="GO" id="GO:0051191">
    <property type="term" value="P:prosthetic group biosynthetic process"/>
    <property type="evidence" value="ECO:0007669"/>
    <property type="project" value="InterPro"/>
</dbReference>
<dbReference type="GO" id="GO:0050519">
    <property type="term" value="F:holo-citrate lyase synthase activity"/>
    <property type="evidence" value="ECO:0007669"/>
    <property type="project" value="UniProtKB-EC"/>
</dbReference>
<evidence type="ECO:0000313" key="5">
    <source>
        <dbReference type="EMBL" id="AAV43065.1"/>
    </source>
</evidence>
<keyword evidence="6" id="KW-1185">Reference proteome</keyword>
<dbReference type="KEGG" id="lac:LBA1232"/>
<gene>
    <name evidence="5" type="primary">citX</name>
    <name evidence="5" type="ordered locus">LBA1232</name>
</gene>
<evidence type="ECO:0000256" key="4">
    <source>
        <dbReference type="ARBA" id="ARBA00048574"/>
    </source>
</evidence>
<accession>Q5FJQ9</accession>
<dbReference type="PATRIC" id="fig|272621.13.peg.1167"/>
<dbReference type="EC" id="2.7.7.61" evidence="1"/>
<evidence type="ECO:0000313" key="6">
    <source>
        <dbReference type="Proteomes" id="UP000006381"/>
    </source>
</evidence>
<evidence type="ECO:0000256" key="2">
    <source>
        <dbReference type="ARBA" id="ARBA00022679"/>
    </source>
</evidence>
<dbReference type="NCBIfam" id="TIGR03124">
    <property type="entry name" value="citrate_citX"/>
    <property type="match status" value="1"/>
</dbReference>
<organism evidence="6">
    <name type="scientific">Lactobacillus acidophilus (strain ATCC 700396 / NCK56 / N2 / NCFM)</name>
    <dbReference type="NCBI Taxonomy" id="272621"/>
    <lineage>
        <taxon>Bacteria</taxon>
        <taxon>Bacillati</taxon>
        <taxon>Bacillota</taxon>
        <taxon>Bacilli</taxon>
        <taxon>Lactobacillales</taxon>
        <taxon>Lactobacillaceae</taxon>
        <taxon>Lactobacillus</taxon>
    </lineage>
</organism>
<dbReference type="GO" id="GO:0016829">
    <property type="term" value="F:lyase activity"/>
    <property type="evidence" value="ECO:0007669"/>
    <property type="project" value="UniProtKB-KW"/>
</dbReference>
<dbReference type="AlphaFoldDB" id="Q5FJQ9"/>
<dbReference type="HOGENOM" id="CLU_104529_1_0_9"/>